<dbReference type="PROSITE" id="PS50850">
    <property type="entry name" value="MFS"/>
    <property type="match status" value="1"/>
</dbReference>
<dbReference type="Pfam" id="PF07690">
    <property type="entry name" value="MFS_1"/>
    <property type="match status" value="1"/>
</dbReference>
<dbReference type="GO" id="GO:0022857">
    <property type="term" value="F:transmembrane transporter activity"/>
    <property type="evidence" value="ECO:0007669"/>
    <property type="project" value="InterPro"/>
</dbReference>
<evidence type="ECO:0000256" key="1">
    <source>
        <dbReference type="ARBA" id="ARBA00022692"/>
    </source>
</evidence>
<protein>
    <submittedName>
        <fullName evidence="4">MFS transporter</fullName>
    </submittedName>
</protein>
<dbReference type="PANTHER" id="PTHR23531">
    <property type="entry name" value="QUINOLENE RESISTANCE PROTEIN NORA"/>
    <property type="match status" value="1"/>
</dbReference>
<sequence>MKENVKTGNFASAVVVALILFVAIVSLGTSLAILPIYVNKVLGLSPYFVGAVVTAESVSTLLSRAYAGRFSDTRGPKTGMIRGLLLMFVAGALCVAALATHGASAYLSFAVVFGSRVLMGVGESLIFTCSGTWPIGLVGREHAGKIMSWVGIAMFLGLAIGNYAGVWSYQHVGLVAGAAAMTGLPLLGTVVVWFIKEVSVHDDAGHLPLSYAVKRVWKAGAGFALANVGYASVTSFLALLFLDNGWNGYAALALALFGIGYVAARLLLGWRADSSGVNTIVVSLAIEAAGLLCLAYASTPLYASIGSLLAGFGLSMVYPLLALPAIKSLPEKNIGLALSTYESCFDIGILLAGAAGGIIASHVGYASIFVFAFVCSLLAIVCSYFAYQQLFSEVGRAAT</sequence>
<evidence type="ECO:0000313" key="4">
    <source>
        <dbReference type="EMBL" id="QPS42247.1"/>
    </source>
</evidence>
<dbReference type="KEGG" id="bhg:I6G56_11450"/>
<dbReference type="InterPro" id="IPR011701">
    <property type="entry name" value="MFS"/>
</dbReference>
<reference evidence="4 5" key="1">
    <citation type="submission" date="2020-12" db="EMBL/GenBank/DDBJ databases">
        <title>FDA dAtabase for Regulatory Grade micrObial Sequences (FDA-ARGOS): Supporting development and validation of Infectious Disease Dx tests.</title>
        <authorList>
            <person name="Nelson B."/>
            <person name="Plummer A."/>
            <person name="Tallon L."/>
            <person name="Sadzewicz L."/>
            <person name="Zhao X."/>
            <person name="Boylan J."/>
            <person name="Ott S."/>
            <person name="Bowen H."/>
            <person name="Vavikolanu K."/>
            <person name="Mehta A."/>
            <person name="Aluvathingal J."/>
            <person name="Nadendla S."/>
            <person name="Myers T."/>
            <person name="Yan Y."/>
            <person name="Sichtig H."/>
        </authorList>
    </citation>
    <scope>NUCLEOTIDE SEQUENCE [LARGE SCALE GENOMIC DNA]</scope>
    <source>
        <strain evidence="4 5">FDAARGOS_899</strain>
    </source>
</reference>
<keyword evidence="1" id="KW-0812">Transmembrane</keyword>
<name>A0A7U4P3X8_9BURK</name>
<dbReference type="InterPro" id="IPR020846">
    <property type="entry name" value="MFS_dom"/>
</dbReference>
<dbReference type="Proteomes" id="UP000594943">
    <property type="component" value="Chromosome 1"/>
</dbReference>
<keyword evidence="3" id="KW-0472">Membrane</keyword>
<accession>A0A7U4P3X8</accession>
<organism evidence="4 5">
    <name type="scientific">Burkholderia humptydooensis</name>
    <dbReference type="NCBI Taxonomy" id="430531"/>
    <lineage>
        <taxon>Bacteria</taxon>
        <taxon>Pseudomonadati</taxon>
        <taxon>Pseudomonadota</taxon>
        <taxon>Betaproteobacteria</taxon>
        <taxon>Burkholderiales</taxon>
        <taxon>Burkholderiaceae</taxon>
        <taxon>Burkholderia</taxon>
        <taxon>pseudomallei group</taxon>
    </lineage>
</organism>
<dbReference type="EMBL" id="CP065686">
    <property type="protein sequence ID" value="QPS42247.1"/>
    <property type="molecule type" value="Genomic_DNA"/>
</dbReference>
<dbReference type="InterPro" id="IPR036259">
    <property type="entry name" value="MFS_trans_sf"/>
</dbReference>
<evidence type="ECO:0000256" key="2">
    <source>
        <dbReference type="ARBA" id="ARBA00022989"/>
    </source>
</evidence>
<dbReference type="InterPro" id="IPR052714">
    <property type="entry name" value="MFS_Exporter"/>
</dbReference>
<evidence type="ECO:0000313" key="5">
    <source>
        <dbReference type="Proteomes" id="UP000594943"/>
    </source>
</evidence>
<gene>
    <name evidence="4" type="ORF">I6G56_11450</name>
</gene>
<accession>A0A7T2TYA2</accession>
<dbReference type="PANTHER" id="PTHR23531:SF1">
    <property type="entry name" value="QUINOLENE RESISTANCE PROTEIN NORA"/>
    <property type="match status" value="1"/>
</dbReference>
<dbReference type="Gene3D" id="1.20.1250.20">
    <property type="entry name" value="MFS general substrate transporter like domains"/>
    <property type="match status" value="1"/>
</dbReference>
<dbReference type="SUPFAM" id="SSF103473">
    <property type="entry name" value="MFS general substrate transporter"/>
    <property type="match status" value="1"/>
</dbReference>
<evidence type="ECO:0000256" key="3">
    <source>
        <dbReference type="ARBA" id="ARBA00023136"/>
    </source>
</evidence>
<dbReference type="AlphaFoldDB" id="A0A7U4P3X8"/>
<proteinExistence type="predicted"/>
<dbReference type="NCBIfam" id="NF003477">
    <property type="entry name" value="PRK05122.1"/>
    <property type="match status" value="1"/>
</dbReference>
<keyword evidence="2" id="KW-1133">Transmembrane helix</keyword>